<dbReference type="Gene3D" id="3.40.50.150">
    <property type="entry name" value="Vaccinia Virus protein VP39"/>
    <property type="match status" value="1"/>
</dbReference>
<evidence type="ECO:0000256" key="1">
    <source>
        <dbReference type="SAM" id="SignalP"/>
    </source>
</evidence>
<keyword evidence="4" id="KW-1185">Reference proteome</keyword>
<evidence type="ECO:0000313" key="3">
    <source>
        <dbReference type="EMBL" id="KAK2077549.1"/>
    </source>
</evidence>
<feature type="signal peptide" evidence="1">
    <location>
        <begin position="1"/>
        <end position="19"/>
    </location>
</feature>
<dbReference type="InterPro" id="IPR029063">
    <property type="entry name" value="SAM-dependent_MTases_sf"/>
</dbReference>
<gene>
    <name evidence="3" type="ORF">QBZ16_004394</name>
</gene>
<protein>
    <recommendedName>
        <fullName evidence="2">Methyltransferase type 11 domain-containing protein</fullName>
    </recommendedName>
</protein>
<dbReference type="GO" id="GO:0005730">
    <property type="term" value="C:nucleolus"/>
    <property type="evidence" value="ECO:0007669"/>
    <property type="project" value="TreeGrafter"/>
</dbReference>
<feature type="domain" description="Methyltransferase type 11" evidence="2">
    <location>
        <begin position="20"/>
        <end position="93"/>
    </location>
</feature>
<proteinExistence type="predicted"/>
<sequence length="377" mass="39021">MTTRAWQLLALSEVPAVLADFGCGSGLSTGVLAQLAGRKTSVMGLDAAGDMLCIAAKDPALATGLCLSDFREGAPLRPRCLDAAISISALQWLFVGSNGEVEVLLASASAAGFHALWIVDFPHVNPAKKYFFAALQTAGERVREEHARHADHAIRVLRRAATALLGGGLGEARPGRLLTLQGPAVRPLVPCAGPLHIWLSVHSTQADAEDSEAATLDAWSEAIVLGCRQLELGISCQTSDTTAAKGCGDYVHRLLSLGNAPTTSPANPWLGLAPMQSSPGALWLGRSYCQKQAPLLAVVARHSTGSDLSAHLYAAGRACDASGGAAVGIEVQIGSPGPGAHSALLLHIAHDDEAALESAARAWATAYSDAQREASAL</sequence>
<dbReference type="InterPro" id="IPR039769">
    <property type="entry name" value="Bud23-like"/>
</dbReference>
<feature type="chain" id="PRO_5042214150" description="Methyltransferase type 11 domain-containing protein" evidence="1">
    <location>
        <begin position="20"/>
        <end position="377"/>
    </location>
</feature>
<evidence type="ECO:0000259" key="2">
    <source>
        <dbReference type="Pfam" id="PF08241"/>
    </source>
</evidence>
<dbReference type="SUPFAM" id="SSF53335">
    <property type="entry name" value="S-adenosyl-L-methionine-dependent methyltransferases"/>
    <property type="match status" value="1"/>
</dbReference>
<dbReference type="EMBL" id="JASFZW010000006">
    <property type="protein sequence ID" value="KAK2077549.1"/>
    <property type="molecule type" value="Genomic_DNA"/>
</dbReference>
<dbReference type="GO" id="GO:0016435">
    <property type="term" value="F:rRNA (guanine) methyltransferase activity"/>
    <property type="evidence" value="ECO:0007669"/>
    <property type="project" value="InterPro"/>
</dbReference>
<evidence type="ECO:0000313" key="4">
    <source>
        <dbReference type="Proteomes" id="UP001255856"/>
    </source>
</evidence>
<dbReference type="AlphaFoldDB" id="A0AAD9MGU8"/>
<organism evidence="3 4">
    <name type="scientific">Prototheca wickerhamii</name>
    <dbReference type="NCBI Taxonomy" id="3111"/>
    <lineage>
        <taxon>Eukaryota</taxon>
        <taxon>Viridiplantae</taxon>
        <taxon>Chlorophyta</taxon>
        <taxon>core chlorophytes</taxon>
        <taxon>Trebouxiophyceae</taxon>
        <taxon>Chlorellales</taxon>
        <taxon>Chlorellaceae</taxon>
        <taxon>Prototheca</taxon>
    </lineage>
</organism>
<dbReference type="Pfam" id="PF08241">
    <property type="entry name" value="Methyltransf_11"/>
    <property type="match status" value="1"/>
</dbReference>
<dbReference type="InterPro" id="IPR013216">
    <property type="entry name" value="Methyltransf_11"/>
</dbReference>
<dbReference type="GO" id="GO:0070476">
    <property type="term" value="P:rRNA (guanine-N7)-methylation"/>
    <property type="evidence" value="ECO:0007669"/>
    <property type="project" value="InterPro"/>
</dbReference>
<dbReference type="PANTHER" id="PTHR12734:SF0">
    <property type="entry name" value="18S RRNA (GUANINE-N(7))-METHYLTRANSFERASE-RELATED"/>
    <property type="match status" value="1"/>
</dbReference>
<comment type="caution">
    <text evidence="3">The sequence shown here is derived from an EMBL/GenBank/DDBJ whole genome shotgun (WGS) entry which is preliminary data.</text>
</comment>
<dbReference type="Proteomes" id="UP001255856">
    <property type="component" value="Unassembled WGS sequence"/>
</dbReference>
<accession>A0AAD9MGU8</accession>
<keyword evidence="1" id="KW-0732">Signal</keyword>
<reference evidence="3" key="1">
    <citation type="submission" date="2021-01" db="EMBL/GenBank/DDBJ databases">
        <authorList>
            <person name="Eckstrom K.M.E."/>
        </authorList>
    </citation>
    <scope>NUCLEOTIDE SEQUENCE</scope>
    <source>
        <strain evidence="3">UVCC 0001</strain>
    </source>
</reference>
<dbReference type="PANTHER" id="PTHR12734">
    <property type="entry name" value="METHYLTRANSFERASE-RELATED"/>
    <property type="match status" value="1"/>
</dbReference>
<name>A0AAD9MGU8_PROWI</name>